<dbReference type="CDD" id="cd07302">
    <property type="entry name" value="CHD"/>
    <property type="match status" value="1"/>
</dbReference>
<accession>A0AAD8Z9Y7</accession>
<evidence type="ECO:0000259" key="2">
    <source>
        <dbReference type="PROSITE" id="PS50125"/>
    </source>
</evidence>
<dbReference type="AlphaFoldDB" id="A0AAD8Z9Y7"/>
<evidence type="ECO:0000313" key="3">
    <source>
        <dbReference type="EMBL" id="KAK1795187.1"/>
    </source>
</evidence>
<protein>
    <recommendedName>
        <fullName evidence="2">Guanylate cyclase domain-containing protein</fullName>
    </recommendedName>
</protein>
<organism evidence="3 4">
    <name type="scientific">Electrophorus voltai</name>
    <dbReference type="NCBI Taxonomy" id="2609070"/>
    <lineage>
        <taxon>Eukaryota</taxon>
        <taxon>Metazoa</taxon>
        <taxon>Chordata</taxon>
        <taxon>Craniata</taxon>
        <taxon>Vertebrata</taxon>
        <taxon>Euteleostomi</taxon>
        <taxon>Actinopterygii</taxon>
        <taxon>Neopterygii</taxon>
        <taxon>Teleostei</taxon>
        <taxon>Ostariophysi</taxon>
        <taxon>Gymnotiformes</taxon>
        <taxon>Gymnotoidei</taxon>
        <taxon>Gymnotidae</taxon>
        <taxon>Electrophorus</taxon>
    </lineage>
</organism>
<feature type="domain" description="Guanylate cyclase" evidence="2">
    <location>
        <begin position="58"/>
        <end position="126"/>
    </location>
</feature>
<dbReference type="SMART" id="SM00044">
    <property type="entry name" value="CYCc"/>
    <property type="match status" value="1"/>
</dbReference>
<reference evidence="3" key="1">
    <citation type="submission" date="2023-03" db="EMBL/GenBank/DDBJ databases">
        <title>Electrophorus voltai genome.</title>
        <authorList>
            <person name="Bian C."/>
        </authorList>
    </citation>
    <scope>NUCLEOTIDE SEQUENCE</scope>
    <source>
        <strain evidence="3">CB-2022</strain>
        <tissue evidence="3">Muscle</tissue>
    </source>
</reference>
<evidence type="ECO:0000256" key="1">
    <source>
        <dbReference type="ARBA" id="ARBA00023239"/>
    </source>
</evidence>
<sequence length="184" mass="20729">MKAVADRLRNGITALKTYRVFPNVTILFSNVVKFNEICIHITPVLLVDMLNGFIGGDIRDAYMVVAKASNNTMFHAHNICDMALDMLSSINHLKDPPLGICIGVVGLKMPRYCLLGDTVNTASHVQSNGVGMQIHISQTTKDHLEFEPYIIEERCKIFVKVKGYMKTYWLKGKKNFNQNKDNLP</sequence>
<dbReference type="PROSITE" id="PS50125">
    <property type="entry name" value="GUANYLATE_CYCLASE_2"/>
    <property type="match status" value="1"/>
</dbReference>
<dbReference type="SUPFAM" id="SSF55073">
    <property type="entry name" value="Nucleotide cyclase"/>
    <property type="match status" value="1"/>
</dbReference>
<comment type="caution">
    <text evidence="3">The sequence shown here is derived from an EMBL/GenBank/DDBJ whole genome shotgun (WGS) entry which is preliminary data.</text>
</comment>
<dbReference type="Proteomes" id="UP001239994">
    <property type="component" value="Unassembled WGS sequence"/>
</dbReference>
<dbReference type="GO" id="GO:0070482">
    <property type="term" value="P:response to oxygen levels"/>
    <property type="evidence" value="ECO:0007669"/>
    <property type="project" value="TreeGrafter"/>
</dbReference>
<dbReference type="GO" id="GO:0004383">
    <property type="term" value="F:guanylate cyclase activity"/>
    <property type="evidence" value="ECO:0007669"/>
    <property type="project" value="TreeGrafter"/>
</dbReference>
<dbReference type="InterPro" id="IPR001054">
    <property type="entry name" value="A/G_cyclase"/>
</dbReference>
<keyword evidence="4" id="KW-1185">Reference proteome</keyword>
<dbReference type="PANTHER" id="PTHR45655:SF10">
    <property type="entry name" value="SOLUBLE GUANYLATE CYCLASE 88E"/>
    <property type="match status" value="1"/>
</dbReference>
<dbReference type="Pfam" id="PF00211">
    <property type="entry name" value="Guanylate_cyc"/>
    <property type="match status" value="1"/>
</dbReference>
<dbReference type="PANTHER" id="PTHR45655">
    <property type="entry name" value="GUANYLATE CYCLASE SOLUBLE SUBUNIT BETA-2"/>
    <property type="match status" value="1"/>
</dbReference>
<name>A0AAD8Z9Y7_9TELE</name>
<dbReference type="GO" id="GO:0008074">
    <property type="term" value="C:guanylate cyclase complex, soluble"/>
    <property type="evidence" value="ECO:0007669"/>
    <property type="project" value="TreeGrafter"/>
</dbReference>
<evidence type="ECO:0000313" key="4">
    <source>
        <dbReference type="Proteomes" id="UP001239994"/>
    </source>
</evidence>
<keyword evidence="1" id="KW-0456">Lyase</keyword>
<gene>
    <name evidence="3" type="ORF">P4O66_010364</name>
</gene>
<dbReference type="GO" id="GO:0038060">
    <property type="term" value="P:nitric oxide-cGMP-mediated signaling"/>
    <property type="evidence" value="ECO:0007669"/>
    <property type="project" value="TreeGrafter"/>
</dbReference>
<proteinExistence type="predicted"/>
<dbReference type="InterPro" id="IPR029787">
    <property type="entry name" value="Nucleotide_cyclase"/>
</dbReference>
<dbReference type="EMBL" id="JAROKS010000016">
    <property type="protein sequence ID" value="KAK1795187.1"/>
    <property type="molecule type" value="Genomic_DNA"/>
</dbReference>
<dbReference type="Gene3D" id="3.30.70.1230">
    <property type="entry name" value="Nucleotide cyclase"/>
    <property type="match status" value="1"/>
</dbReference>